<name>A0ABW8Y2R4_9FLAO</name>
<sequence>MSGETNLKTIIQTLSPILNDGEFVYCTVPDFDFVPVQQIIFMFREKEEITTVLRKEDALQLNLTFSYIAAWITLEVNSSLSAVGLTAEFSQALSKEGISCNVVAAFHHDHIFVDVTDREKAMIVLQNLQLQ</sequence>
<dbReference type="InterPro" id="IPR027795">
    <property type="entry name" value="CASTOR_ACT_dom"/>
</dbReference>
<comment type="caution">
    <text evidence="3">The sequence shown here is derived from an EMBL/GenBank/DDBJ whole genome shotgun (WGS) entry which is preliminary data.</text>
</comment>
<dbReference type="Gene3D" id="3.30.2130.10">
    <property type="entry name" value="VC0802-like"/>
    <property type="match status" value="1"/>
</dbReference>
<evidence type="ECO:0000313" key="4">
    <source>
        <dbReference type="Proteomes" id="UP001629058"/>
    </source>
</evidence>
<dbReference type="InterPro" id="IPR045865">
    <property type="entry name" value="ACT-like_dom_sf"/>
</dbReference>
<dbReference type="PANTHER" id="PTHR39199:SF1">
    <property type="entry name" value="BLR5128 PROTEIN"/>
    <property type="match status" value="1"/>
</dbReference>
<dbReference type="SUPFAM" id="SSF55021">
    <property type="entry name" value="ACT-like"/>
    <property type="match status" value="2"/>
</dbReference>
<dbReference type="PANTHER" id="PTHR39199">
    <property type="entry name" value="BLR5128 PROTEIN"/>
    <property type="match status" value="1"/>
</dbReference>
<accession>A0ABW8Y2R4</accession>
<reference evidence="3 4" key="1">
    <citation type="submission" date="2024-06" db="EMBL/GenBank/DDBJ databases">
        <authorList>
            <person name="Kaempfer P."/>
            <person name="Viver T."/>
        </authorList>
    </citation>
    <scope>NUCLEOTIDE SEQUENCE [LARGE SCALE GENOMIC DNA]</scope>
    <source>
        <strain evidence="3 4">ST-37</strain>
    </source>
</reference>
<dbReference type="InterPro" id="IPR018717">
    <property type="entry name" value="DUF2241"/>
</dbReference>
<gene>
    <name evidence="3" type="ORF">ABS765_06325</name>
</gene>
<proteinExistence type="predicted"/>
<dbReference type="RefSeq" id="WP_408088696.1">
    <property type="nucleotide sequence ID" value="NZ_JBELPY010000003.1"/>
</dbReference>
<dbReference type="Pfam" id="PF13840">
    <property type="entry name" value="ACT_7"/>
    <property type="match status" value="1"/>
</dbReference>
<evidence type="ECO:0000259" key="2">
    <source>
        <dbReference type="Pfam" id="PF13840"/>
    </source>
</evidence>
<feature type="domain" description="CASTOR ACT" evidence="2">
    <location>
        <begin position="70"/>
        <end position="126"/>
    </location>
</feature>
<feature type="domain" description="DUF2241" evidence="1">
    <location>
        <begin position="2"/>
        <end position="69"/>
    </location>
</feature>
<dbReference type="EMBL" id="JBELPY010000003">
    <property type="protein sequence ID" value="MFL9833641.1"/>
    <property type="molecule type" value="Genomic_DNA"/>
</dbReference>
<evidence type="ECO:0000259" key="1">
    <source>
        <dbReference type="Pfam" id="PF10000"/>
    </source>
</evidence>
<dbReference type="Pfam" id="PF10000">
    <property type="entry name" value="ACT_3"/>
    <property type="match status" value="1"/>
</dbReference>
<dbReference type="Proteomes" id="UP001629058">
    <property type="component" value="Unassembled WGS sequence"/>
</dbReference>
<keyword evidence="4" id="KW-1185">Reference proteome</keyword>
<evidence type="ECO:0000313" key="3">
    <source>
        <dbReference type="EMBL" id="MFL9833641.1"/>
    </source>
</evidence>
<organism evidence="3 4">
    <name type="scientific">Chryseobacterium terrae</name>
    <dbReference type="NCBI Taxonomy" id="3163299"/>
    <lineage>
        <taxon>Bacteria</taxon>
        <taxon>Pseudomonadati</taxon>
        <taxon>Bacteroidota</taxon>
        <taxon>Flavobacteriia</taxon>
        <taxon>Flavobacteriales</taxon>
        <taxon>Weeksellaceae</taxon>
        <taxon>Chryseobacterium group</taxon>
        <taxon>Chryseobacterium</taxon>
    </lineage>
</organism>
<protein>
    <submittedName>
        <fullName evidence="3">ACT domain-containing protein</fullName>
    </submittedName>
</protein>